<dbReference type="PANTHER" id="PTHR43418:SF7">
    <property type="entry name" value="CARBAMOYL-PHOSPHATE SYNTHASE SMALL CHAIN"/>
    <property type="match status" value="1"/>
</dbReference>
<dbReference type="AlphaFoldDB" id="A0A6J4U7A1"/>
<dbReference type="GO" id="GO:0006207">
    <property type="term" value="P:'de novo' pyrimidine nucleobase biosynthetic process"/>
    <property type="evidence" value="ECO:0007669"/>
    <property type="project" value="InterPro"/>
</dbReference>
<dbReference type="InterPro" id="IPR006274">
    <property type="entry name" value="CarbamoylP_synth_ssu"/>
</dbReference>
<keyword evidence="4 11" id="KW-0436">Ligase</keyword>
<dbReference type="InterPro" id="IPR002474">
    <property type="entry name" value="CarbamoylP_synth_ssu_N"/>
</dbReference>
<evidence type="ECO:0000256" key="9">
    <source>
        <dbReference type="ARBA" id="ARBA00048816"/>
    </source>
</evidence>
<feature type="binding site" evidence="11">
    <location>
        <position position="65"/>
    </location>
    <ligand>
        <name>L-glutamine</name>
        <dbReference type="ChEBI" id="CHEBI:58359"/>
    </ligand>
</feature>
<dbReference type="UniPathway" id="UPA00070">
    <property type="reaction ID" value="UER00115"/>
</dbReference>
<accession>A0A6J4U7A1</accession>
<evidence type="ECO:0000256" key="1">
    <source>
        <dbReference type="ARBA" id="ARBA00004812"/>
    </source>
</evidence>
<evidence type="ECO:0000256" key="2">
    <source>
        <dbReference type="ARBA" id="ARBA00005077"/>
    </source>
</evidence>
<feature type="binding site" evidence="11">
    <location>
        <position position="273"/>
    </location>
    <ligand>
        <name>L-glutamine</name>
        <dbReference type="ChEBI" id="CHEBI:58359"/>
    </ligand>
</feature>
<comment type="function">
    <text evidence="11">Small subunit of the glutamine-dependent carbamoyl phosphate synthetase (CPSase). CPSase catalyzes the formation of carbamoyl phosphate from the ammonia moiety of glutamine, carbonate, and phosphate donated by ATP, constituting the first step of 2 biosynthetic pathways, one leading to arginine and/or urea and the other to pyrimidine nucleotides. The small subunit (glutamine amidotransferase) binds and cleaves glutamine to supply the large subunit with the substrate ammonia.</text>
</comment>
<evidence type="ECO:0000313" key="13">
    <source>
        <dbReference type="EMBL" id="CAA9542764.1"/>
    </source>
</evidence>
<reference evidence="13" key="1">
    <citation type="submission" date="2020-02" db="EMBL/GenBank/DDBJ databases">
        <authorList>
            <person name="Meier V. D."/>
        </authorList>
    </citation>
    <scope>NUCLEOTIDE SEQUENCE</scope>
    <source>
        <strain evidence="13">AVDCRST_MAG73</strain>
    </source>
</reference>
<evidence type="ECO:0000256" key="10">
    <source>
        <dbReference type="ARBA" id="ARBA00049285"/>
    </source>
</evidence>
<feature type="binding site" evidence="11">
    <location>
        <position position="244"/>
    </location>
    <ligand>
        <name>L-glutamine</name>
        <dbReference type="ChEBI" id="CHEBI:58359"/>
    </ligand>
</feature>
<feature type="binding site" evidence="11">
    <location>
        <position position="246"/>
    </location>
    <ligand>
        <name>L-glutamine</name>
        <dbReference type="ChEBI" id="CHEBI:58359"/>
    </ligand>
</feature>
<dbReference type="SUPFAM" id="SSF52021">
    <property type="entry name" value="Carbamoyl phosphate synthetase, small subunit N-terminal domain"/>
    <property type="match status" value="1"/>
</dbReference>
<comment type="pathway">
    <text evidence="2 11">Amino-acid biosynthesis; L-arginine biosynthesis; carbamoyl phosphate from bicarbonate: step 1/1.</text>
</comment>
<organism evidence="13">
    <name type="scientific">uncultured Thermomicrobiales bacterium</name>
    <dbReference type="NCBI Taxonomy" id="1645740"/>
    <lineage>
        <taxon>Bacteria</taxon>
        <taxon>Pseudomonadati</taxon>
        <taxon>Thermomicrobiota</taxon>
        <taxon>Thermomicrobia</taxon>
        <taxon>Thermomicrobiales</taxon>
        <taxon>environmental samples</taxon>
    </lineage>
</organism>
<gene>
    <name evidence="11" type="primary">carA</name>
    <name evidence="13" type="ORF">AVDCRST_MAG73-2109</name>
</gene>
<comment type="similarity">
    <text evidence="3 11">Belongs to the CarA family.</text>
</comment>
<evidence type="ECO:0000256" key="6">
    <source>
        <dbReference type="ARBA" id="ARBA00022840"/>
    </source>
</evidence>
<dbReference type="InterPro" id="IPR029062">
    <property type="entry name" value="Class_I_gatase-like"/>
</dbReference>
<dbReference type="GO" id="GO:0044205">
    <property type="term" value="P:'de novo' UMP biosynthetic process"/>
    <property type="evidence" value="ECO:0007669"/>
    <property type="project" value="UniProtKB-UniRule"/>
</dbReference>
<keyword evidence="5 11" id="KW-0547">Nucleotide-binding</keyword>
<feature type="active site" evidence="11">
    <location>
        <position position="360"/>
    </location>
</feature>
<dbReference type="EC" id="6.3.5.5" evidence="11"/>
<dbReference type="UniPathway" id="UPA00068">
    <property type="reaction ID" value="UER00171"/>
</dbReference>
<feature type="binding site" evidence="11">
    <location>
        <position position="317"/>
    </location>
    <ligand>
        <name>L-glutamine</name>
        <dbReference type="ChEBI" id="CHEBI:58359"/>
    </ligand>
</feature>
<dbReference type="SUPFAM" id="SSF52317">
    <property type="entry name" value="Class I glutamine amidotransferase-like"/>
    <property type="match status" value="1"/>
</dbReference>
<dbReference type="PROSITE" id="PS51273">
    <property type="entry name" value="GATASE_TYPE_1"/>
    <property type="match status" value="1"/>
</dbReference>
<keyword evidence="7 11" id="KW-0315">Glutamine amidotransferase</keyword>
<evidence type="ECO:0000256" key="7">
    <source>
        <dbReference type="ARBA" id="ARBA00022962"/>
    </source>
</evidence>
<proteinExistence type="inferred from homology"/>
<dbReference type="GO" id="GO:0006526">
    <property type="term" value="P:L-arginine biosynthetic process"/>
    <property type="evidence" value="ECO:0007669"/>
    <property type="project" value="UniProtKB-UniRule"/>
</dbReference>
<evidence type="ECO:0000256" key="5">
    <source>
        <dbReference type="ARBA" id="ARBA00022741"/>
    </source>
</evidence>
<comment type="catalytic activity">
    <reaction evidence="10 11">
        <text>L-glutamine + H2O = L-glutamate + NH4(+)</text>
        <dbReference type="Rhea" id="RHEA:15889"/>
        <dbReference type="ChEBI" id="CHEBI:15377"/>
        <dbReference type="ChEBI" id="CHEBI:28938"/>
        <dbReference type="ChEBI" id="CHEBI:29985"/>
        <dbReference type="ChEBI" id="CHEBI:58359"/>
    </reaction>
</comment>
<evidence type="ECO:0000256" key="11">
    <source>
        <dbReference type="HAMAP-Rule" id="MF_01209"/>
    </source>
</evidence>
<dbReference type="HAMAP" id="MF_01209">
    <property type="entry name" value="CPSase_S_chain"/>
    <property type="match status" value="1"/>
</dbReference>
<dbReference type="Pfam" id="PF00117">
    <property type="entry name" value="GATase"/>
    <property type="match status" value="1"/>
</dbReference>
<dbReference type="PANTHER" id="PTHR43418">
    <property type="entry name" value="MULTIFUNCTIONAL TRYPTOPHAN BIOSYNTHESIS PROTEIN-RELATED"/>
    <property type="match status" value="1"/>
</dbReference>
<keyword evidence="11" id="KW-0055">Arginine biosynthesis</keyword>
<dbReference type="InterPro" id="IPR050472">
    <property type="entry name" value="Anth_synth/Amidotransfase"/>
</dbReference>
<dbReference type="GO" id="GO:0004088">
    <property type="term" value="F:carbamoyl-phosphate synthase (glutamine-hydrolyzing) activity"/>
    <property type="evidence" value="ECO:0007669"/>
    <property type="project" value="UniProtKB-UniRule"/>
</dbReference>
<dbReference type="NCBIfam" id="NF009475">
    <property type="entry name" value="PRK12838.1"/>
    <property type="match status" value="1"/>
</dbReference>
<feature type="binding site" evidence="11">
    <location>
        <position position="276"/>
    </location>
    <ligand>
        <name>L-glutamine</name>
        <dbReference type="ChEBI" id="CHEBI:58359"/>
    </ligand>
</feature>
<dbReference type="PRINTS" id="PR00097">
    <property type="entry name" value="ANTSNTHASEII"/>
</dbReference>
<keyword evidence="6 11" id="KW-0067">ATP-binding</keyword>
<dbReference type="PRINTS" id="PR00099">
    <property type="entry name" value="CPSGATASE"/>
</dbReference>
<dbReference type="FunFam" id="3.50.30.20:FF:000001">
    <property type="entry name" value="Carbamoyl-phosphate synthase small chain"/>
    <property type="match status" value="1"/>
</dbReference>
<dbReference type="Gene3D" id="3.50.30.20">
    <property type="entry name" value="Carbamoyl-phosphate synthase small subunit, N-terminal domain"/>
    <property type="match status" value="1"/>
</dbReference>
<keyword evidence="11" id="KW-0028">Amino-acid biosynthesis</keyword>
<comment type="pathway">
    <text evidence="1 11">Pyrimidine metabolism; UMP biosynthesis via de novo pathway; (S)-dihydroorotate from bicarbonate: step 1/3.</text>
</comment>
<comment type="catalytic activity">
    <reaction evidence="9 11">
        <text>hydrogencarbonate + L-glutamine + 2 ATP + H2O = carbamoyl phosphate + L-glutamate + 2 ADP + phosphate + 2 H(+)</text>
        <dbReference type="Rhea" id="RHEA:18633"/>
        <dbReference type="ChEBI" id="CHEBI:15377"/>
        <dbReference type="ChEBI" id="CHEBI:15378"/>
        <dbReference type="ChEBI" id="CHEBI:17544"/>
        <dbReference type="ChEBI" id="CHEBI:29985"/>
        <dbReference type="ChEBI" id="CHEBI:30616"/>
        <dbReference type="ChEBI" id="CHEBI:43474"/>
        <dbReference type="ChEBI" id="CHEBI:58228"/>
        <dbReference type="ChEBI" id="CHEBI:58359"/>
        <dbReference type="ChEBI" id="CHEBI:456216"/>
        <dbReference type="EC" id="6.3.5.5"/>
    </reaction>
</comment>
<dbReference type="SMART" id="SM01097">
    <property type="entry name" value="CPSase_sm_chain"/>
    <property type="match status" value="1"/>
</dbReference>
<dbReference type="EMBL" id="CADCWE010000131">
    <property type="protein sequence ID" value="CAA9542764.1"/>
    <property type="molecule type" value="Genomic_DNA"/>
</dbReference>
<dbReference type="CDD" id="cd01744">
    <property type="entry name" value="GATase1_CPSase"/>
    <property type="match status" value="1"/>
</dbReference>
<evidence type="ECO:0000256" key="8">
    <source>
        <dbReference type="ARBA" id="ARBA00022975"/>
    </source>
</evidence>
<feature type="domain" description="Carbamoyl-phosphate synthase small subunit N-terminal" evidence="12">
    <location>
        <begin position="21"/>
        <end position="151"/>
    </location>
</feature>
<dbReference type="GO" id="GO:0006541">
    <property type="term" value="P:glutamine metabolic process"/>
    <property type="evidence" value="ECO:0007669"/>
    <property type="project" value="InterPro"/>
</dbReference>
<dbReference type="PRINTS" id="PR00096">
    <property type="entry name" value="GATASE"/>
</dbReference>
<name>A0A6J4U7A1_9BACT</name>
<comment type="subunit">
    <text evidence="11">Composed of two chains; the small (or glutamine) chain promotes the hydrolysis of glutamine to ammonia, which is used by the large (or ammonia) chain to synthesize carbamoyl phosphate. Tetramer of heterodimers (alpha,beta)4.</text>
</comment>
<keyword evidence="8 11" id="KW-0665">Pyrimidine biosynthesis</keyword>
<feature type="binding site" evidence="11">
    <location>
        <position position="314"/>
    </location>
    <ligand>
        <name>L-glutamine</name>
        <dbReference type="ChEBI" id="CHEBI:58359"/>
    </ligand>
</feature>
<protein>
    <recommendedName>
        <fullName evidence="11">Carbamoyl phosphate synthase small chain</fullName>
        <ecNumber evidence="11">6.3.5.5</ecNumber>
    </recommendedName>
    <alternativeName>
        <fullName evidence="11">Carbamoyl phosphate synthetase glutamine chain</fullName>
    </alternativeName>
</protein>
<dbReference type="InterPro" id="IPR017926">
    <property type="entry name" value="GATASE"/>
</dbReference>
<dbReference type="Gene3D" id="3.40.50.880">
    <property type="match status" value="1"/>
</dbReference>
<evidence type="ECO:0000256" key="3">
    <source>
        <dbReference type="ARBA" id="ARBA00007800"/>
    </source>
</evidence>
<sequence length="388" mass="40380">MPEQGLRPVAAPPGGAFRPRADAALALADGRVFRGLGFGADAAAEGEAVFTTTMTGYQEVCTDPSFRGQIVCMTFPLIGNYGVNDDDDESRQPWIAGLVVRELDGAPSNWRSTGDLDGYLRRAGIPGIAGVDTRALTRHIRQVGDTRATLVRDAAGLDDEDLVARAGAAGLPGERDVVGEVAGAEPETAGPMDGPHVVVVDCGVKRNIVRSLLARGARVTTVPYGTPYGAIAALAPDGIIVSPGPGDPALLDDGLDVVRATLASGTPYFGICLGHQLLARAIGAETGKLKFGHRGGNHPVLDRRTGRVTITAQNHGYRVEPDSLPLGGPWETVLVNLNDGSVEGLAHRELPVASVQFHPEASPGPMDANGMFDGFLRQVAARRAGVGG</sequence>
<dbReference type="GO" id="GO:0005524">
    <property type="term" value="F:ATP binding"/>
    <property type="evidence" value="ECO:0007669"/>
    <property type="project" value="UniProtKB-UniRule"/>
</dbReference>
<feature type="region of interest" description="CPSase" evidence="11">
    <location>
        <begin position="1"/>
        <end position="195"/>
    </location>
</feature>
<feature type="active site" description="Nucleophile" evidence="11">
    <location>
        <position position="272"/>
    </location>
</feature>
<feature type="binding site" evidence="11">
    <location>
        <position position="316"/>
    </location>
    <ligand>
        <name>L-glutamine</name>
        <dbReference type="ChEBI" id="CHEBI:58359"/>
    </ligand>
</feature>
<dbReference type="InterPro" id="IPR036480">
    <property type="entry name" value="CarbP_synth_ssu_N_sf"/>
</dbReference>
<feature type="active site" evidence="11">
    <location>
        <position position="358"/>
    </location>
</feature>
<evidence type="ECO:0000256" key="4">
    <source>
        <dbReference type="ARBA" id="ARBA00022598"/>
    </source>
</evidence>
<dbReference type="InterPro" id="IPR035686">
    <property type="entry name" value="CPSase_GATase1"/>
</dbReference>
<dbReference type="NCBIfam" id="TIGR01368">
    <property type="entry name" value="CPSaseIIsmall"/>
    <property type="match status" value="1"/>
</dbReference>
<evidence type="ECO:0000259" key="12">
    <source>
        <dbReference type="SMART" id="SM01097"/>
    </source>
</evidence>
<dbReference type="Pfam" id="PF00988">
    <property type="entry name" value="CPSase_sm_chain"/>
    <property type="match status" value="1"/>
</dbReference>